<keyword evidence="4 5" id="KW-0472">Membrane</keyword>
<dbReference type="Pfam" id="PF02104">
    <property type="entry name" value="SURF1"/>
    <property type="match status" value="1"/>
</dbReference>
<dbReference type="GO" id="GO:0033617">
    <property type="term" value="P:mitochondrial respiratory chain complex IV assembly"/>
    <property type="evidence" value="ECO:0007669"/>
    <property type="project" value="TreeGrafter"/>
</dbReference>
<dbReference type="PANTHER" id="PTHR23427">
    <property type="entry name" value="SURFEIT LOCUS PROTEIN"/>
    <property type="match status" value="1"/>
</dbReference>
<protein>
    <recommendedName>
        <fullName evidence="5">SURF1-like protein</fullName>
    </recommendedName>
</protein>
<organism evidence="6 7">
    <name type="scientific">Psilocybe cyanescens</name>
    <dbReference type="NCBI Taxonomy" id="93625"/>
    <lineage>
        <taxon>Eukaryota</taxon>
        <taxon>Fungi</taxon>
        <taxon>Dikarya</taxon>
        <taxon>Basidiomycota</taxon>
        <taxon>Agaricomycotina</taxon>
        <taxon>Agaricomycetes</taxon>
        <taxon>Agaricomycetidae</taxon>
        <taxon>Agaricales</taxon>
        <taxon>Agaricineae</taxon>
        <taxon>Strophariaceae</taxon>
        <taxon>Psilocybe</taxon>
    </lineage>
</organism>
<proteinExistence type="inferred from homology"/>
<evidence type="ECO:0000256" key="1">
    <source>
        <dbReference type="ARBA" id="ARBA00004370"/>
    </source>
</evidence>
<dbReference type="GO" id="GO:0005743">
    <property type="term" value="C:mitochondrial inner membrane"/>
    <property type="evidence" value="ECO:0007669"/>
    <property type="project" value="UniProtKB-SubCell"/>
</dbReference>
<reference evidence="6 7" key="1">
    <citation type="journal article" date="2018" name="Evol. Lett.">
        <title>Horizontal gene cluster transfer increased hallucinogenic mushroom diversity.</title>
        <authorList>
            <person name="Reynolds H.T."/>
            <person name="Vijayakumar V."/>
            <person name="Gluck-Thaler E."/>
            <person name="Korotkin H.B."/>
            <person name="Matheny P.B."/>
            <person name="Slot J.C."/>
        </authorList>
    </citation>
    <scope>NUCLEOTIDE SEQUENCE [LARGE SCALE GENOMIC DNA]</scope>
    <source>
        <strain evidence="6 7">2631</strain>
    </source>
</reference>
<evidence type="ECO:0000256" key="5">
    <source>
        <dbReference type="RuleBase" id="RU363076"/>
    </source>
</evidence>
<dbReference type="InParanoid" id="A0A409VLK1"/>
<comment type="similarity">
    <text evidence="5">Belongs to the SURF1 family.</text>
</comment>
<evidence type="ECO:0000256" key="2">
    <source>
        <dbReference type="ARBA" id="ARBA00022692"/>
    </source>
</evidence>
<dbReference type="STRING" id="93625.A0A409VLK1"/>
<comment type="function">
    <text evidence="5">Probably involved in the biogenesis of the COX complex.</text>
</comment>
<dbReference type="PROSITE" id="PS50895">
    <property type="entry name" value="SURF1"/>
    <property type="match status" value="1"/>
</dbReference>
<comment type="subcellular location">
    <subcellularLocation>
        <location evidence="1">Membrane</location>
    </subcellularLocation>
    <subcellularLocation>
        <location evidence="5">Mitochondrion inner membrane</location>
        <topology evidence="5">Multi-pass membrane protein</topology>
    </subcellularLocation>
</comment>
<sequence>MILLGIMPIFTFSLGVWQLKRLKWKINLIDELEEKLQLQPLILPPNIKFSRFPPSNFVSLKRVTTKGKWDHAHTMLLSPRVREGVHGVHVITPLVRENGSTVIVDRGFVSKESLASADLKAETEEVEILGMLRTSQPRNSFTPDNDPEQGNWYWTDVERMAEFAGGEAGNVQPVFVEQIFEGHAGEANTRLGKGIPIGRAPSIDLRNSHLSYVITWFALSGLTAFMFFRVLVNKRKAPGRRLPRFG</sequence>
<dbReference type="FunCoup" id="A0A409VLK1">
    <property type="interactions" value="331"/>
</dbReference>
<evidence type="ECO:0000256" key="3">
    <source>
        <dbReference type="ARBA" id="ARBA00022989"/>
    </source>
</evidence>
<dbReference type="Proteomes" id="UP000283269">
    <property type="component" value="Unassembled WGS sequence"/>
</dbReference>
<comment type="caution">
    <text evidence="5">Lacks conserved residue(s) required for the propagation of feature annotation.</text>
</comment>
<accession>A0A409VLK1</accession>
<dbReference type="InterPro" id="IPR045214">
    <property type="entry name" value="Surf1/Surf4"/>
</dbReference>
<keyword evidence="7" id="KW-1185">Reference proteome</keyword>
<evidence type="ECO:0000313" key="6">
    <source>
        <dbReference type="EMBL" id="PPQ67149.1"/>
    </source>
</evidence>
<dbReference type="PANTHER" id="PTHR23427:SF2">
    <property type="entry name" value="SURFEIT LOCUS PROTEIN 1"/>
    <property type="match status" value="1"/>
</dbReference>
<dbReference type="CDD" id="cd06662">
    <property type="entry name" value="SURF1"/>
    <property type="match status" value="1"/>
</dbReference>
<evidence type="ECO:0000313" key="7">
    <source>
        <dbReference type="Proteomes" id="UP000283269"/>
    </source>
</evidence>
<dbReference type="AlphaFoldDB" id="A0A409VLK1"/>
<keyword evidence="5" id="KW-0496">Mitochondrion</keyword>
<keyword evidence="5" id="KW-0999">Mitochondrion inner membrane</keyword>
<comment type="caution">
    <text evidence="6">The sequence shown here is derived from an EMBL/GenBank/DDBJ whole genome shotgun (WGS) entry which is preliminary data.</text>
</comment>
<evidence type="ECO:0000256" key="4">
    <source>
        <dbReference type="ARBA" id="ARBA00023136"/>
    </source>
</evidence>
<dbReference type="OrthoDB" id="10040024at2759"/>
<dbReference type="InterPro" id="IPR002994">
    <property type="entry name" value="Surf1/Shy1"/>
</dbReference>
<gene>
    <name evidence="6" type="ORF">CVT25_005750</name>
</gene>
<keyword evidence="2 5" id="KW-0812">Transmembrane</keyword>
<feature type="transmembrane region" description="Helical" evidence="5">
    <location>
        <begin position="210"/>
        <end position="232"/>
    </location>
</feature>
<name>A0A409VLK1_PSICY</name>
<keyword evidence="3 5" id="KW-1133">Transmembrane helix</keyword>
<dbReference type="EMBL" id="NHYD01003976">
    <property type="protein sequence ID" value="PPQ67149.1"/>
    <property type="molecule type" value="Genomic_DNA"/>
</dbReference>